<name>A0A0A7LDD0_9ARCH</name>
<proteinExistence type="inferred from homology"/>
<accession>A0A0A7LDD0</accession>
<evidence type="ECO:0000256" key="1">
    <source>
        <dbReference type="ARBA" id="ARBA00010562"/>
    </source>
</evidence>
<dbReference type="PANTHER" id="PTHR38781:SF1">
    <property type="entry name" value="ANTITOXIN DINJ-RELATED"/>
    <property type="match status" value="1"/>
</dbReference>
<evidence type="ECO:0000313" key="4">
    <source>
        <dbReference type="Proteomes" id="UP000030787"/>
    </source>
</evidence>
<dbReference type="GO" id="GO:0006351">
    <property type="term" value="P:DNA-templated transcription"/>
    <property type="evidence" value="ECO:0007669"/>
    <property type="project" value="TreeGrafter"/>
</dbReference>
<dbReference type="STRING" id="1577791.Mpt1_c12070"/>
<dbReference type="InterPro" id="IPR013321">
    <property type="entry name" value="Arc_rbn_hlx_hlx"/>
</dbReference>
<evidence type="ECO:0000313" key="3">
    <source>
        <dbReference type="EMBL" id="AIZ57069.1"/>
    </source>
</evidence>
<protein>
    <submittedName>
        <fullName evidence="3">RelB antitoxin</fullName>
    </submittedName>
</protein>
<dbReference type="RefSeq" id="WP_048113095.1">
    <property type="nucleotide sequence ID" value="NZ_CP010070.1"/>
</dbReference>
<dbReference type="NCBIfam" id="TIGR02384">
    <property type="entry name" value="RelB_DinJ"/>
    <property type="match status" value="1"/>
</dbReference>
<keyword evidence="2" id="KW-1277">Toxin-antitoxin system</keyword>
<dbReference type="GeneID" id="24818869"/>
<dbReference type="EMBL" id="CP010070">
    <property type="protein sequence ID" value="AIZ57069.1"/>
    <property type="molecule type" value="Genomic_DNA"/>
</dbReference>
<dbReference type="GO" id="GO:0006355">
    <property type="term" value="P:regulation of DNA-templated transcription"/>
    <property type="evidence" value="ECO:0007669"/>
    <property type="project" value="InterPro"/>
</dbReference>
<dbReference type="Pfam" id="PF04221">
    <property type="entry name" value="RelB"/>
    <property type="match status" value="1"/>
</dbReference>
<sequence length="91" mass="9913">MAQTNVCIRMDGNLKNEFDNICRELGLTTSAAFTVFARAVVRCGGIPFEMVIDQPNAKTIAAIEEARAAEKNKSPGKVYTDAGEMMKELLS</sequence>
<dbReference type="KEGG" id="mear:Mpt1_c12070"/>
<dbReference type="InterPro" id="IPR007337">
    <property type="entry name" value="RelB/DinJ"/>
</dbReference>
<gene>
    <name evidence="3" type="ORF">Mpt1_c12070</name>
</gene>
<dbReference type="PIRSF" id="PIRSF003108">
    <property type="entry name" value="DinJ"/>
    <property type="match status" value="1"/>
</dbReference>
<dbReference type="GO" id="GO:0044010">
    <property type="term" value="P:single-species biofilm formation"/>
    <property type="evidence" value="ECO:0007669"/>
    <property type="project" value="InterPro"/>
</dbReference>
<dbReference type="GO" id="GO:0015643">
    <property type="term" value="F:toxic substance binding"/>
    <property type="evidence" value="ECO:0007669"/>
    <property type="project" value="InterPro"/>
</dbReference>
<organism evidence="3 4">
    <name type="scientific">Candidatus Methanoplasma termitum</name>
    <dbReference type="NCBI Taxonomy" id="1577791"/>
    <lineage>
        <taxon>Archaea</taxon>
        <taxon>Methanobacteriati</taxon>
        <taxon>Thermoplasmatota</taxon>
        <taxon>Thermoplasmata</taxon>
        <taxon>Methanomassiliicoccales</taxon>
        <taxon>Methanomassiliicoccaceae</taxon>
        <taxon>Candidatus Methanoplasma</taxon>
    </lineage>
</organism>
<keyword evidence="4" id="KW-1185">Reference proteome</keyword>
<dbReference type="GO" id="GO:0000987">
    <property type="term" value="F:cis-regulatory region sequence-specific DNA binding"/>
    <property type="evidence" value="ECO:0007669"/>
    <property type="project" value="InterPro"/>
</dbReference>
<dbReference type="AlphaFoldDB" id="A0A0A7LDD0"/>
<dbReference type="HOGENOM" id="CLU_154558_5_3_2"/>
<dbReference type="PANTHER" id="PTHR38781">
    <property type="entry name" value="ANTITOXIN DINJ-RELATED"/>
    <property type="match status" value="1"/>
</dbReference>
<dbReference type="Gene3D" id="1.10.1220.10">
    <property type="entry name" value="Met repressor-like"/>
    <property type="match status" value="1"/>
</dbReference>
<dbReference type="InterPro" id="IPR026262">
    <property type="entry name" value="DinJ"/>
</dbReference>
<evidence type="ECO:0000256" key="2">
    <source>
        <dbReference type="ARBA" id="ARBA00022649"/>
    </source>
</evidence>
<reference evidence="3 4" key="1">
    <citation type="journal article" date="2014" name="Appl. Environ. Microbiol.">
        <title>Comparative Genome Analysis of 'Candidatus Methanoplasma termitum' Indicates a New Mode of Energy Metabolism in the Seventh Order of Methanogens.</title>
        <authorList>
            <person name="Lang K."/>
            <person name="Schuldes J."/>
            <person name="Klingl A."/>
            <person name="Poehlein A."/>
            <person name="Daniel R."/>
            <person name="Brune A."/>
        </authorList>
    </citation>
    <scope>NUCLEOTIDE SEQUENCE [LARGE SCALE GENOMIC DNA]</scope>
    <source>
        <strain evidence="4">Mpt1</strain>
    </source>
</reference>
<dbReference type="Proteomes" id="UP000030787">
    <property type="component" value="Chromosome"/>
</dbReference>
<comment type="similarity">
    <text evidence="1">Belongs to the RelB/DinJ antitoxin family.</text>
</comment>